<keyword evidence="2" id="KW-1185">Reference proteome</keyword>
<evidence type="ECO:0000313" key="1">
    <source>
        <dbReference type="EMBL" id="KAI3754383.1"/>
    </source>
</evidence>
<sequence>MGVCQLHEVSFVVLDEADRMHTSLLLREDDVVSHCWRCFVLNHMCLAGKMMYIPQQFYTPTGLLLSMD</sequence>
<name>A0ACB9E733_9ASTR</name>
<protein>
    <submittedName>
        <fullName evidence="1">Uncharacterized protein</fullName>
    </submittedName>
</protein>
<dbReference type="Proteomes" id="UP001056120">
    <property type="component" value="Linkage Group LG18"/>
</dbReference>
<comment type="caution">
    <text evidence="1">The sequence shown here is derived from an EMBL/GenBank/DDBJ whole genome shotgun (WGS) entry which is preliminary data.</text>
</comment>
<proteinExistence type="predicted"/>
<reference evidence="2" key="1">
    <citation type="journal article" date="2022" name="Mol. Ecol. Resour.">
        <title>The genomes of chicory, endive, great burdock and yacon provide insights into Asteraceae palaeo-polyploidization history and plant inulin production.</title>
        <authorList>
            <person name="Fan W."/>
            <person name="Wang S."/>
            <person name="Wang H."/>
            <person name="Wang A."/>
            <person name="Jiang F."/>
            <person name="Liu H."/>
            <person name="Zhao H."/>
            <person name="Xu D."/>
            <person name="Zhang Y."/>
        </authorList>
    </citation>
    <scope>NUCLEOTIDE SEQUENCE [LARGE SCALE GENOMIC DNA]</scope>
    <source>
        <strain evidence="2">cv. Yunnan</strain>
    </source>
</reference>
<evidence type="ECO:0000313" key="2">
    <source>
        <dbReference type="Proteomes" id="UP001056120"/>
    </source>
</evidence>
<dbReference type="EMBL" id="CM042035">
    <property type="protein sequence ID" value="KAI3754383.1"/>
    <property type="molecule type" value="Genomic_DNA"/>
</dbReference>
<accession>A0ACB9E733</accession>
<reference evidence="1 2" key="2">
    <citation type="journal article" date="2022" name="Mol. Ecol. Resour.">
        <title>The genomes of chicory, endive, great burdock and yacon provide insights into Asteraceae paleo-polyploidization history and plant inulin production.</title>
        <authorList>
            <person name="Fan W."/>
            <person name="Wang S."/>
            <person name="Wang H."/>
            <person name="Wang A."/>
            <person name="Jiang F."/>
            <person name="Liu H."/>
            <person name="Zhao H."/>
            <person name="Xu D."/>
            <person name="Zhang Y."/>
        </authorList>
    </citation>
    <scope>NUCLEOTIDE SEQUENCE [LARGE SCALE GENOMIC DNA]</scope>
    <source>
        <strain evidence="2">cv. Yunnan</strain>
        <tissue evidence="1">Leaves</tissue>
    </source>
</reference>
<gene>
    <name evidence="1" type="ORF">L1987_54166</name>
</gene>
<organism evidence="1 2">
    <name type="scientific">Smallanthus sonchifolius</name>
    <dbReference type="NCBI Taxonomy" id="185202"/>
    <lineage>
        <taxon>Eukaryota</taxon>
        <taxon>Viridiplantae</taxon>
        <taxon>Streptophyta</taxon>
        <taxon>Embryophyta</taxon>
        <taxon>Tracheophyta</taxon>
        <taxon>Spermatophyta</taxon>
        <taxon>Magnoliopsida</taxon>
        <taxon>eudicotyledons</taxon>
        <taxon>Gunneridae</taxon>
        <taxon>Pentapetalae</taxon>
        <taxon>asterids</taxon>
        <taxon>campanulids</taxon>
        <taxon>Asterales</taxon>
        <taxon>Asteraceae</taxon>
        <taxon>Asteroideae</taxon>
        <taxon>Heliantheae alliance</taxon>
        <taxon>Millerieae</taxon>
        <taxon>Smallanthus</taxon>
    </lineage>
</organism>